<dbReference type="OrthoDB" id="4062651at2759"/>
<reference evidence="1 2" key="2">
    <citation type="journal article" date="2017" name="Sci. Rep.">
        <title>Ant-infecting Ophiocordyceps genomes reveal a high diversity of potential behavioral manipulation genes and a possible major role for enterotoxins.</title>
        <authorList>
            <person name="de Bekker C."/>
            <person name="Ohm R.A."/>
            <person name="Evans H.C."/>
            <person name="Brachmann A."/>
            <person name="Hughes D.P."/>
        </authorList>
    </citation>
    <scope>NUCLEOTIDE SEQUENCE [LARGE SCALE GENOMIC DNA]</scope>
    <source>
        <strain evidence="1 2">SC16a</strain>
    </source>
</reference>
<gene>
    <name evidence="1" type="ORF">XA68_11978</name>
</gene>
<dbReference type="AlphaFoldDB" id="A0A2A9PMN0"/>
<dbReference type="EMBL" id="LAZP02000018">
    <property type="protein sequence ID" value="PFH62755.1"/>
    <property type="molecule type" value="Genomic_DNA"/>
</dbReference>
<name>A0A2A9PMN0_OPHUN</name>
<evidence type="ECO:0000313" key="1">
    <source>
        <dbReference type="EMBL" id="PFH62755.1"/>
    </source>
</evidence>
<proteinExistence type="predicted"/>
<dbReference type="Proteomes" id="UP000037136">
    <property type="component" value="Unassembled WGS sequence"/>
</dbReference>
<keyword evidence="2" id="KW-1185">Reference proteome</keyword>
<comment type="caution">
    <text evidence="1">The sequence shown here is derived from an EMBL/GenBank/DDBJ whole genome shotgun (WGS) entry which is preliminary data.</text>
</comment>
<reference evidence="1 2" key="1">
    <citation type="journal article" date="2015" name="BMC Genomics">
        <title>Gene expression during zombie ant biting behavior reflects the complexity underlying fungal parasitic behavioral manipulation.</title>
        <authorList>
            <person name="de Bekker C."/>
            <person name="Ohm R.A."/>
            <person name="Loreto R.G."/>
            <person name="Sebastian A."/>
            <person name="Albert I."/>
            <person name="Merrow M."/>
            <person name="Brachmann A."/>
            <person name="Hughes D.P."/>
        </authorList>
    </citation>
    <scope>NUCLEOTIDE SEQUENCE [LARGE SCALE GENOMIC DNA]</scope>
    <source>
        <strain evidence="1 2">SC16a</strain>
    </source>
</reference>
<protein>
    <submittedName>
        <fullName evidence="1">Uncharacterized protein</fullName>
    </submittedName>
</protein>
<evidence type="ECO:0000313" key="2">
    <source>
        <dbReference type="Proteomes" id="UP000037136"/>
    </source>
</evidence>
<organism evidence="1 2">
    <name type="scientific">Ophiocordyceps unilateralis</name>
    <name type="common">Zombie-ant fungus</name>
    <name type="synonym">Torrubia unilateralis</name>
    <dbReference type="NCBI Taxonomy" id="268505"/>
    <lineage>
        <taxon>Eukaryota</taxon>
        <taxon>Fungi</taxon>
        <taxon>Dikarya</taxon>
        <taxon>Ascomycota</taxon>
        <taxon>Pezizomycotina</taxon>
        <taxon>Sordariomycetes</taxon>
        <taxon>Hypocreomycetidae</taxon>
        <taxon>Hypocreales</taxon>
        <taxon>Ophiocordycipitaceae</taxon>
        <taxon>Ophiocordyceps</taxon>
    </lineage>
</organism>
<sequence length="88" mass="9370">MLAVSSTLSTCPLKHLKLLTRSALVEIAAGLMRLKQLGALAAWSGLLLRHRPGNMLLRPAGCLKLVHFDLTCKIGVVSKGPCTLRAPA</sequence>
<accession>A0A2A9PMN0</accession>